<organism evidence="1 2">
    <name type="scientific">Parahalioglobus pacificus</name>
    <dbReference type="NCBI Taxonomy" id="930806"/>
    <lineage>
        <taxon>Bacteria</taxon>
        <taxon>Pseudomonadati</taxon>
        <taxon>Pseudomonadota</taxon>
        <taxon>Gammaproteobacteria</taxon>
        <taxon>Cellvibrionales</taxon>
        <taxon>Halieaceae</taxon>
        <taxon>Parahalioglobus</taxon>
    </lineage>
</organism>
<dbReference type="Proteomes" id="UP000644693">
    <property type="component" value="Unassembled WGS sequence"/>
</dbReference>
<name>A0A919CHT2_9GAMM</name>
<protein>
    <submittedName>
        <fullName evidence="1">Uncharacterized protein</fullName>
    </submittedName>
</protein>
<gene>
    <name evidence="1" type="ORF">GCM10007053_03190</name>
</gene>
<reference evidence="1" key="2">
    <citation type="submission" date="2020-09" db="EMBL/GenBank/DDBJ databases">
        <authorList>
            <person name="Sun Q."/>
            <person name="Kim S."/>
        </authorList>
    </citation>
    <scope>NUCLEOTIDE SEQUENCE</scope>
    <source>
        <strain evidence="1">KCTC 23430</strain>
    </source>
</reference>
<dbReference type="AlphaFoldDB" id="A0A919CHT2"/>
<dbReference type="RefSeq" id="WP_189474514.1">
    <property type="nucleotide sequence ID" value="NZ_BMYM01000001.1"/>
</dbReference>
<dbReference type="EMBL" id="BMYM01000001">
    <property type="protein sequence ID" value="GHD26351.1"/>
    <property type="molecule type" value="Genomic_DNA"/>
</dbReference>
<evidence type="ECO:0000313" key="1">
    <source>
        <dbReference type="EMBL" id="GHD26351.1"/>
    </source>
</evidence>
<keyword evidence="2" id="KW-1185">Reference proteome</keyword>
<proteinExistence type="predicted"/>
<accession>A0A919CHT2</accession>
<sequence>MNDQVFDASALCSRKLWELVSETPTADSLNREQILLAVSELQQRRHFLTELAKLRQPVRIHTE</sequence>
<reference evidence="1" key="1">
    <citation type="journal article" date="2014" name="Int. J. Syst. Evol. Microbiol.">
        <title>Complete genome sequence of Corynebacterium casei LMG S-19264T (=DSM 44701T), isolated from a smear-ripened cheese.</title>
        <authorList>
            <consortium name="US DOE Joint Genome Institute (JGI-PGF)"/>
            <person name="Walter F."/>
            <person name="Albersmeier A."/>
            <person name="Kalinowski J."/>
            <person name="Ruckert C."/>
        </authorList>
    </citation>
    <scope>NUCLEOTIDE SEQUENCE</scope>
    <source>
        <strain evidence="1">KCTC 23430</strain>
    </source>
</reference>
<evidence type="ECO:0000313" key="2">
    <source>
        <dbReference type="Proteomes" id="UP000644693"/>
    </source>
</evidence>
<comment type="caution">
    <text evidence="1">The sequence shown here is derived from an EMBL/GenBank/DDBJ whole genome shotgun (WGS) entry which is preliminary data.</text>
</comment>